<dbReference type="InterPro" id="IPR023753">
    <property type="entry name" value="FAD/NAD-binding_dom"/>
</dbReference>
<dbReference type="HOGENOM" id="CLU_021377_1_0_1"/>
<evidence type="ECO:0000256" key="2">
    <source>
        <dbReference type="ARBA" id="ARBA00012637"/>
    </source>
</evidence>
<dbReference type="InterPro" id="IPR045024">
    <property type="entry name" value="NDH-2"/>
</dbReference>
<dbReference type="InterPro" id="IPR036188">
    <property type="entry name" value="FAD/NAD-bd_sf"/>
</dbReference>
<evidence type="ECO:0000256" key="7">
    <source>
        <dbReference type="ARBA" id="ARBA00023027"/>
    </source>
</evidence>
<keyword evidence="5" id="KW-0809">Transit peptide</keyword>
<sequence>MAGKISLRMMSGVPMASHRTLSMRALSTCRRSNLSVASALSTSSLLPRTPFQHSFRRTYADAPKVELSPEPKPRSRFRFFRWTWRLTYLSLLAGLGYVSYQVYDLRHPLDQVDPDSNKKTLVILGTGWGSVSLLKKLDTENYNVIVVSPRNYFLFTPLLPSCTVGTIEHRSIMEPIRNILRHKKANVKYYEAEATKIDYEKRIVYAKDDSEIKGDVVETEIPFDMLVVGVGAENATFGIPGVREHACFLKEVGDAQKIRKRIMDCVETASFKDQSPEEIKRLLHMVVVGGGPTGVEFAGELQDFFMEDLQKWVPAIKDSFHVTLVEALPNVLPMFSKQLIEYTESSFKEEHIDIRTKTMVKNVTDKYIEAEVQKPDGTKAIETIPYGLLVWATGNALRPVVKDLMSQIPAQAKARRGLEVNEYLVVNGAENIWAVGDCAVANYAPTAQVAAQEGAFLARLFNTMAKTDAIEAEMRELSAKQATAKPDERKIFLEEINERQRQLRRVKQIGAFSYSHQGSLAYIGAEKAVADVSWFSGNIASGGTMTYLFWKSAYLSMCFSTRNRILVLFDWVKAKFFGRDVSRE</sequence>
<evidence type="ECO:0000256" key="8">
    <source>
        <dbReference type="ARBA" id="ARBA00047599"/>
    </source>
</evidence>
<keyword evidence="6" id="KW-0560">Oxidoreductase</keyword>
<dbReference type="AlphaFoldDB" id="A0A0D2F9R6"/>
<dbReference type="SUPFAM" id="SSF51905">
    <property type="entry name" value="FAD/NAD(P)-binding domain"/>
    <property type="match status" value="2"/>
</dbReference>
<evidence type="ECO:0000256" key="4">
    <source>
        <dbReference type="ARBA" id="ARBA00022827"/>
    </source>
</evidence>
<gene>
    <name evidence="12" type="ORF">PV04_09668</name>
</gene>
<reference evidence="12 13" key="1">
    <citation type="submission" date="2015-01" db="EMBL/GenBank/DDBJ databases">
        <title>The Genome Sequence of Capronia semiimmersa CBS27337.</title>
        <authorList>
            <consortium name="The Broad Institute Genomics Platform"/>
            <person name="Cuomo C."/>
            <person name="de Hoog S."/>
            <person name="Gorbushina A."/>
            <person name="Stielow B."/>
            <person name="Teixiera M."/>
            <person name="Abouelleil A."/>
            <person name="Chapman S.B."/>
            <person name="Priest M."/>
            <person name="Young S.K."/>
            <person name="Wortman J."/>
            <person name="Nusbaum C."/>
            <person name="Birren B."/>
        </authorList>
    </citation>
    <scope>NUCLEOTIDE SEQUENCE [LARGE SCALE GENOMIC DNA]</scope>
    <source>
        <strain evidence="12 13">CBS 27337</strain>
    </source>
</reference>
<keyword evidence="4" id="KW-0274">FAD</keyword>
<comment type="similarity">
    <text evidence="1">Belongs to the NADH dehydrogenase family.</text>
</comment>
<dbReference type="Pfam" id="PF07992">
    <property type="entry name" value="Pyr_redox_2"/>
    <property type="match status" value="1"/>
</dbReference>
<evidence type="ECO:0000259" key="10">
    <source>
        <dbReference type="Pfam" id="PF07992"/>
    </source>
</evidence>
<dbReference type="EC" id="1.6.5.9" evidence="2"/>
<dbReference type="STRING" id="5601.A0A0D2F9R6"/>
<dbReference type="Gene3D" id="3.50.50.100">
    <property type="match status" value="1"/>
</dbReference>
<dbReference type="PANTHER" id="PTHR43706:SF47">
    <property type="entry name" value="EXTERNAL NADH-UBIQUINONE OXIDOREDUCTASE 1, MITOCHONDRIAL-RELATED"/>
    <property type="match status" value="1"/>
</dbReference>
<dbReference type="PRINTS" id="PR00368">
    <property type="entry name" value="FADPNR"/>
</dbReference>
<name>A0A0D2F9R6_9EURO</name>
<dbReference type="InterPro" id="IPR054585">
    <property type="entry name" value="NDH2-like_C"/>
</dbReference>
<dbReference type="Proteomes" id="UP000054266">
    <property type="component" value="Unassembled WGS sequence"/>
</dbReference>
<organism evidence="12 13">
    <name type="scientific">Phialophora macrospora</name>
    <dbReference type="NCBI Taxonomy" id="1851006"/>
    <lineage>
        <taxon>Eukaryota</taxon>
        <taxon>Fungi</taxon>
        <taxon>Dikarya</taxon>
        <taxon>Ascomycota</taxon>
        <taxon>Pezizomycotina</taxon>
        <taxon>Eurotiomycetes</taxon>
        <taxon>Chaetothyriomycetidae</taxon>
        <taxon>Chaetothyriales</taxon>
        <taxon>Herpotrichiellaceae</taxon>
        <taxon>Phialophora</taxon>
    </lineage>
</organism>
<dbReference type="PANTHER" id="PTHR43706">
    <property type="entry name" value="NADH DEHYDROGENASE"/>
    <property type="match status" value="1"/>
</dbReference>
<comment type="catalytic activity">
    <reaction evidence="8">
        <text>a quinone + NADH + H(+) = a quinol + NAD(+)</text>
        <dbReference type="Rhea" id="RHEA:46160"/>
        <dbReference type="ChEBI" id="CHEBI:15378"/>
        <dbReference type="ChEBI" id="CHEBI:24646"/>
        <dbReference type="ChEBI" id="CHEBI:57540"/>
        <dbReference type="ChEBI" id="CHEBI:57945"/>
        <dbReference type="ChEBI" id="CHEBI:132124"/>
        <dbReference type="EC" id="1.6.5.9"/>
    </reaction>
</comment>
<keyword evidence="7" id="KW-0520">NAD</keyword>
<comment type="catalytic activity">
    <reaction evidence="9">
        <text>a ubiquinone + NADH + H(+) = a ubiquinol + NAD(+)</text>
        <dbReference type="Rhea" id="RHEA:23152"/>
        <dbReference type="Rhea" id="RHEA-COMP:9565"/>
        <dbReference type="Rhea" id="RHEA-COMP:9566"/>
        <dbReference type="ChEBI" id="CHEBI:15378"/>
        <dbReference type="ChEBI" id="CHEBI:16389"/>
        <dbReference type="ChEBI" id="CHEBI:17976"/>
        <dbReference type="ChEBI" id="CHEBI:57540"/>
        <dbReference type="ChEBI" id="CHEBI:57945"/>
    </reaction>
</comment>
<feature type="domain" description="External alternative NADH-ubiquinone oxidoreductase-like C-terminal" evidence="11">
    <location>
        <begin position="516"/>
        <end position="580"/>
    </location>
</feature>
<dbReference type="GO" id="GO:0050136">
    <property type="term" value="F:NADH dehydrogenase (quinone) (non-electrogenic) activity"/>
    <property type="evidence" value="ECO:0007669"/>
    <property type="project" value="UniProtKB-EC"/>
</dbReference>
<evidence type="ECO:0000256" key="3">
    <source>
        <dbReference type="ARBA" id="ARBA00022630"/>
    </source>
</evidence>
<proteinExistence type="inferred from homology"/>
<evidence type="ECO:0000256" key="6">
    <source>
        <dbReference type="ARBA" id="ARBA00023002"/>
    </source>
</evidence>
<protein>
    <recommendedName>
        <fullName evidence="2">NADH:ubiquinone reductase (non-electrogenic)</fullName>
        <ecNumber evidence="2">1.6.5.9</ecNumber>
    </recommendedName>
</protein>
<evidence type="ECO:0000256" key="9">
    <source>
        <dbReference type="ARBA" id="ARBA00049010"/>
    </source>
</evidence>
<evidence type="ECO:0000313" key="12">
    <source>
        <dbReference type="EMBL" id="KIW64758.1"/>
    </source>
</evidence>
<keyword evidence="3" id="KW-0285">Flavoprotein</keyword>
<evidence type="ECO:0000256" key="1">
    <source>
        <dbReference type="ARBA" id="ARBA00005272"/>
    </source>
</evidence>
<keyword evidence="13" id="KW-1185">Reference proteome</keyword>
<dbReference type="Pfam" id="PF22366">
    <property type="entry name" value="NDH2_C"/>
    <property type="match status" value="1"/>
</dbReference>
<dbReference type="GO" id="GO:0005739">
    <property type="term" value="C:mitochondrion"/>
    <property type="evidence" value="ECO:0007669"/>
    <property type="project" value="TreeGrafter"/>
</dbReference>
<feature type="domain" description="FAD/NAD(P)-binding" evidence="10">
    <location>
        <begin position="120"/>
        <end position="454"/>
    </location>
</feature>
<evidence type="ECO:0000259" key="11">
    <source>
        <dbReference type="Pfam" id="PF22366"/>
    </source>
</evidence>
<evidence type="ECO:0000313" key="13">
    <source>
        <dbReference type="Proteomes" id="UP000054266"/>
    </source>
</evidence>
<evidence type="ECO:0000256" key="5">
    <source>
        <dbReference type="ARBA" id="ARBA00022946"/>
    </source>
</evidence>
<accession>A0A0D2F9R6</accession>
<dbReference type="EMBL" id="KN846961">
    <property type="protein sequence ID" value="KIW64758.1"/>
    <property type="molecule type" value="Genomic_DNA"/>
</dbReference>